<dbReference type="PANTHER" id="PTHR40396">
    <property type="entry name" value="ATPASE-LIKE PROTEIN"/>
    <property type="match status" value="1"/>
</dbReference>
<comment type="caution">
    <text evidence="2">The sequence shown here is derived from an EMBL/GenBank/DDBJ whole genome shotgun (WGS) entry which is preliminary data.</text>
</comment>
<gene>
    <name evidence="2" type="ORF">AL399_01350</name>
</gene>
<evidence type="ECO:0000313" key="3">
    <source>
        <dbReference type="Proteomes" id="UP000054172"/>
    </source>
</evidence>
<accession>A0A0Q4B6L8</accession>
<reference evidence="2" key="1">
    <citation type="submission" date="2015-08" db="EMBL/GenBank/DDBJ databases">
        <title>Candidatus Bacteriodes Periocalifornicus.</title>
        <authorList>
            <person name="McLean J.S."/>
            <person name="Kelley S."/>
        </authorList>
    </citation>
    <scope>NUCLEOTIDE SEQUENCE [LARGE SCALE GENOMIC DNA]</scope>
    <source>
        <strain evidence="2">12B</strain>
    </source>
</reference>
<dbReference type="SUPFAM" id="SSF52540">
    <property type="entry name" value="P-loop containing nucleoside triphosphate hydrolases"/>
    <property type="match status" value="1"/>
</dbReference>
<proteinExistence type="predicted"/>
<protein>
    <recommendedName>
        <fullName evidence="1">ATPase AAA-type core domain-containing protein</fullName>
    </recommendedName>
</protein>
<dbReference type="PANTHER" id="PTHR40396:SF1">
    <property type="entry name" value="ATPASE AAA-TYPE CORE DOMAIN-CONTAINING PROTEIN"/>
    <property type="match status" value="1"/>
</dbReference>
<feature type="domain" description="ATPase AAA-type core" evidence="1">
    <location>
        <begin position="49"/>
        <end position="372"/>
    </location>
</feature>
<dbReference type="Pfam" id="PF13304">
    <property type="entry name" value="AAA_21"/>
    <property type="match status" value="1"/>
</dbReference>
<keyword evidence="3" id="KW-1185">Reference proteome</keyword>
<dbReference type="EMBL" id="LIIK01000003">
    <property type="protein sequence ID" value="KQM09573.1"/>
    <property type="molecule type" value="Genomic_DNA"/>
</dbReference>
<dbReference type="STRING" id="1702214.AL399_01350"/>
<dbReference type="InterPro" id="IPR027417">
    <property type="entry name" value="P-loop_NTPase"/>
</dbReference>
<dbReference type="GO" id="GO:0005524">
    <property type="term" value="F:ATP binding"/>
    <property type="evidence" value="ECO:0007669"/>
    <property type="project" value="InterPro"/>
</dbReference>
<dbReference type="GO" id="GO:0016887">
    <property type="term" value="F:ATP hydrolysis activity"/>
    <property type="evidence" value="ECO:0007669"/>
    <property type="project" value="InterPro"/>
</dbReference>
<organism evidence="2 3">
    <name type="scientific">Candidatus [Bacteroides] periocalifornicus</name>
    <dbReference type="NCBI Taxonomy" id="1702214"/>
    <lineage>
        <taxon>Bacteria</taxon>
        <taxon>Pseudomonadati</taxon>
        <taxon>Bacteroidota</taxon>
    </lineage>
</organism>
<sequence>MIASFSVENVRSFRERTTLSFIPTAEKELRDEYTREVRPGVRLLKLGLVYGANASGKTNILQALELFCRLMTSAPRERTASTGITPFLLDAESRGNPSCLEMDFYLGGEKYNLSVRLDSERIYQERLVVYPTTQPAVLYERTYLPAKDMADIRFGAKLGLTSAERSVLAGNTLVNATVLATLGRVNIQITRLNRVFVFLGKAIFEFPQRTPPAFSYAKMALQGDTASEVKAFLLQWLRKADINVEDVLLKKGKGLILEDDAMRSITTSLPLPAEEVARLLTGEGEPEMRFLHRTQGGVYELSAGDESTGTLQLLDLGTVLYAMLKGEPFVALDGVEKSLHYELLLFFLKAFLVNSKGSAQLLVATHDLNLLDEDFIRRDAVWFAEKDGEGVSHLSRLSSYGLHRNVSPYRAYRLGKLADLPFTGSIYFDRAE</sequence>
<dbReference type="InterPro" id="IPR003959">
    <property type="entry name" value="ATPase_AAA_core"/>
</dbReference>
<dbReference type="PATRIC" id="fig|1702214.3.peg.1749"/>
<dbReference type="Gene3D" id="3.40.50.300">
    <property type="entry name" value="P-loop containing nucleotide triphosphate hydrolases"/>
    <property type="match status" value="1"/>
</dbReference>
<name>A0A0Q4B6L8_9BACT</name>
<evidence type="ECO:0000259" key="1">
    <source>
        <dbReference type="Pfam" id="PF13304"/>
    </source>
</evidence>
<dbReference type="Proteomes" id="UP000054172">
    <property type="component" value="Unassembled WGS sequence"/>
</dbReference>
<dbReference type="AlphaFoldDB" id="A0A0Q4B6L8"/>
<evidence type="ECO:0000313" key="2">
    <source>
        <dbReference type="EMBL" id="KQM09573.1"/>
    </source>
</evidence>